<keyword evidence="2" id="KW-0732">Signal</keyword>
<protein>
    <submittedName>
        <fullName evidence="3">Low-complexity protein</fullName>
    </submittedName>
</protein>
<evidence type="ECO:0000313" key="3">
    <source>
        <dbReference type="EMBL" id="EMR12688.1"/>
    </source>
</evidence>
<dbReference type="OrthoDB" id="5570141at2"/>
<feature type="signal peptide" evidence="2">
    <location>
        <begin position="1"/>
        <end position="32"/>
    </location>
</feature>
<accession>M7NVA0</accession>
<dbReference type="EMBL" id="APHR01000046">
    <property type="protein sequence ID" value="EMR12688.1"/>
    <property type="molecule type" value="Genomic_DNA"/>
</dbReference>
<organism evidence="3 4">
    <name type="scientific">Methylophaga lonarensis MPL</name>
    <dbReference type="NCBI Taxonomy" id="1286106"/>
    <lineage>
        <taxon>Bacteria</taxon>
        <taxon>Pseudomonadati</taxon>
        <taxon>Pseudomonadota</taxon>
        <taxon>Gammaproteobacteria</taxon>
        <taxon>Thiotrichales</taxon>
        <taxon>Piscirickettsiaceae</taxon>
        <taxon>Methylophaga</taxon>
    </lineage>
</organism>
<dbReference type="PATRIC" id="fig|1286106.3.peg.1809"/>
<feature type="region of interest" description="Disordered" evidence="1">
    <location>
        <begin position="64"/>
        <end position="95"/>
    </location>
</feature>
<evidence type="ECO:0000256" key="1">
    <source>
        <dbReference type="SAM" id="MobiDB-lite"/>
    </source>
</evidence>
<gene>
    <name evidence="3" type="ORF">MPL1_09010</name>
</gene>
<reference evidence="3 4" key="1">
    <citation type="journal article" date="2013" name="Genome Announc.">
        <title>Draft Genome Sequence of Methylophaga lonarensis MPLT, a Haloalkaliphilic (Non-Methane-Utilizing) Methylotroph.</title>
        <authorList>
            <person name="Shetty S.A."/>
            <person name="Marathe N.P."/>
            <person name="Munot H."/>
            <person name="Antony C.P."/>
            <person name="Dhotre D.P."/>
            <person name="Murrell J.C."/>
            <person name="Shouche Y.S."/>
        </authorList>
    </citation>
    <scope>NUCLEOTIDE SEQUENCE [LARGE SCALE GENOMIC DNA]</scope>
    <source>
        <strain evidence="3 4">MPL</strain>
    </source>
</reference>
<keyword evidence="4" id="KW-1185">Reference proteome</keyword>
<sequence length="95" mass="9329">MNSNTSKKANLSLAMGAALTAGLVLSPAAVHADSNPFATAELTSGYMQLAKHHAEGKCGEGKCGAADGKDAEGKCGAGDKDTEGKCGEGKCGGSN</sequence>
<dbReference type="RefSeq" id="WP_009726774.1">
    <property type="nucleotide sequence ID" value="NZ_APHR01000046.1"/>
</dbReference>
<proteinExistence type="predicted"/>
<name>M7NVA0_9GAMM</name>
<dbReference type="eggNOG" id="COG3767">
    <property type="taxonomic scope" value="Bacteria"/>
</dbReference>
<dbReference type="Proteomes" id="UP000012019">
    <property type="component" value="Unassembled WGS sequence"/>
</dbReference>
<evidence type="ECO:0000313" key="4">
    <source>
        <dbReference type="Proteomes" id="UP000012019"/>
    </source>
</evidence>
<comment type="caution">
    <text evidence="3">The sequence shown here is derived from an EMBL/GenBank/DDBJ whole genome shotgun (WGS) entry which is preliminary data.</text>
</comment>
<dbReference type="AlphaFoldDB" id="M7NVA0"/>
<dbReference type="STRING" id="1286106.MPL1_09010"/>
<evidence type="ECO:0000256" key="2">
    <source>
        <dbReference type="SAM" id="SignalP"/>
    </source>
</evidence>
<feature type="compositionally biased region" description="Basic and acidic residues" evidence="1">
    <location>
        <begin position="67"/>
        <end position="88"/>
    </location>
</feature>
<feature type="chain" id="PRO_5004082476" evidence="2">
    <location>
        <begin position="33"/>
        <end position="95"/>
    </location>
</feature>